<dbReference type="EMBL" id="JH992996">
    <property type="protein sequence ID" value="EKX45973.1"/>
    <property type="molecule type" value="Genomic_DNA"/>
</dbReference>
<dbReference type="SUPFAM" id="SSF52540">
    <property type="entry name" value="P-loop containing nucleoside triphosphate hydrolases"/>
    <property type="match status" value="1"/>
</dbReference>
<dbReference type="EC" id="3.6.4.13" evidence="2"/>
<dbReference type="Pfam" id="PF00270">
    <property type="entry name" value="DEAD"/>
    <property type="match status" value="1"/>
</dbReference>
<dbReference type="PaxDb" id="55529-EKX45973"/>
<gene>
    <name evidence="9" type="ORF">GUITHDRAFT_70940</name>
</gene>
<dbReference type="InterPro" id="IPR044742">
    <property type="entry name" value="DEAD/DEAH_RhlB"/>
</dbReference>
<evidence type="ECO:0000256" key="5">
    <source>
        <dbReference type="ARBA" id="ARBA00022806"/>
    </source>
</evidence>
<organism evidence="9">
    <name type="scientific">Guillardia theta (strain CCMP2712)</name>
    <name type="common">Cryptophyte</name>
    <dbReference type="NCBI Taxonomy" id="905079"/>
    <lineage>
        <taxon>Eukaryota</taxon>
        <taxon>Cryptophyceae</taxon>
        <taxon>Pyrenomonadales</taxon>
        <taxon>Geminigeraceae</taxon>
        <taxon>Guillardia</taxon>
    </lineage>
</organism>
<keyword evidence="11" id="KW-1185">Reference proteome</keyword>
<dbReference type="CDD" id="cd18787">
    <property type="entry name" value="SF2_C_DEAD"/>
    <property type="match status" value="1"/>
</dbReference>
<evidence type="ECO:0000313" key="10">
    <source>
        <dbReference type="EnsemblProtists" id="EKX45973"/>
    </source>
</evidence>
<dbReference type="eggNOG" id="KOG0327">
    <property type="taxonomic scope" value="Eukaryota"/>
</dbReference>
<dbReference type="KEGG" id="gtt:GUITHDRAFT_70940"/>
<dbReference type="PROSITE" id="PS51192">
    <property type="entry name" value="HELICASE_ATP_BIND_1"/>
    <property type="match status" value="1"/>
</dbReference>
<protein>
    <recommendedName>
        <fullName evidence="2">RNA helicase</fullName>
        <ecNumber evidence="2">3.6.4.13</ecNumber>
    </recommendedName>
</protein>
<dbReference type="GO" id="GO:0003724">
    <property type="term" value="F:RNA helicase activity"/>
    <property type="evidence" value="ECO:0007669"/>
    <property type="project" value="UniProtKB-EC"/>
</dbReference>
<evidence type="ECO:0000256" key="3">
    <source>
        <dbReference type="ARBA" id="ARBA00022741"/>
    </source>
</evidence>
<evidence type="ECO:0000313" key="9">
    <source>
        <dbReference type="EMBL" id="EKX45973.1"/>
    </source>
</evidence>
<evidence type="ECO:0000256" key="2">
    <source>
        <dbReference type="ARBA" id="ARBA00012552"/>
    </source>
</evidence>
<dbReference type="CDD" id="cd00268">
    <property type="entry name" value="DEADc"/>
    <property type="match status" value="1"/>
</dbReference>
<dbReference type="Proteomes" id="UP000011087">
    <property type="component" value="Unassembled WGS sequence"/>
</dbReference>
<keyword evidence="3" id="KW-0547">Nucleotide-binding</keyword>
<dbReference type="PANTHER" id="PTHR47963">
    <property type="entry name" value="DEAD-BOX ATP-DEPENDENT RNA HELICASE 47, MITOCHONDRIAL"/>
    <property type="match status" value="1"/>
</dbReference>
<dbReference type="OMA" id="NDPPHIA"/>
<dbReference type="PANTHER" id="PTHR47963:SF8">
    <property type="entry name" value="ATP-DEPENDENT RNA HELICASE DEAD"/>
    <property type="match status" value="1"/>
</dbReference>
<dbReference type="EnsemblProtists" id="EKX45973">
    <property type="protein sequence ID" value="EKX45973"/>
    <property type="gene ID" value="GUITHDRAFT_70940"/>
</dbReference>
<dbReference type="InterPro" id="IPR001650">
    <property type="entry name" value="Helicase_C-like"/>
</dbReference>
<dbReference type="PROSITE" id="PS51194">
    <property type="entry name" value="HELICASE_CTER"/>
    <property type="match status" value="1"/>
</dbReference>
<dbReference type="GO" id="GO:0016787">
    <property type="term" value="F:hydrolase activity"/>
    <property type="evidence" value="ECO:0007669"/>
    <property type="project" value="UniProtKB-KW"/>
</dbReference>
<feature type="non-terminal residue" evidence="9">
    <location>
        <position position="1"/>
    </location>
</feature>
<sequence>FEELGLTSKALLDNLNANGFFTPTPVQKSSFPRILEGSDIILSAYTGSGKTLAFVLPIVQKLLAQLDSLDRKGPSFLIVAPSRELAIQILRVVQSVIVGTELFATQAIGGANIQRQIEAIRNSRPHILVGTPGRIVELASKMGAKIRLQGVKYLIVDEVDQCLKKAMQSDLNLILQACSSPARQTIFASATGNVNNVKSLAQSSFRKEPLLLDLAGLRLPPQLRHCVIVTPRVKKIALVKKIFNLNGMTGLLVFVNDQRRVDIICDKLFENGLIAAPLKGDESKEDRKEVMRRLREGTLGEVPLVVATEIAARGIDIPGLSHVVSLDLPTDANHYVHRAGRTARGGAEGTSIVLCEPQEKFVVEKFCKELGLDFQYGQVYEQELIADEME</sequence>
<evidence type="ECO:0000256" key="1">
    <source>
        <dbReference type="ARBA" id="ARBA00004229"/>
    </source>
</evidence>
<dbReference type="InterPro" id="IPR050547">
    <property type="entry name" value="DEAD_box_RNA_helicases"/>
</dbReference>
<dbReference type="GO" id="GO:0009507">
    <property type="term" value="C:chloroplast"/>
    <property type="evidence" value="ECO:0007669"/>
    <property type="project" value="UniProtKB-SubCell"/>
</dbReference>
<evidence type="ECO:0000259" key="8">
    <source>
        <dbReference type="PROSITE" id="PS51194"/>
    </source>
</evidence>
<evidence type="ECO:0000259" key="7">
    <source>
        <dbReference type="PROSITE" id="PS51192"/>
    </source>
</evidence>
<dbReference type="STRING" id="905079.L1JBQ8"/>
<dbReference type="HOGENOM" id="CLU_003041_1_3_1"/>
<accession>L1JBQ8</accession>
<comment type="subcellular location">
    <subcellularLocation>
        <location evidence="1">Plastid</location>
        <location evidence="1">Chloroplast</location>
    </subcellularLocation>
</comment>
<keyword evidence="5" id="KW-0347">Helicase</keyword>
<dbReference type="SMART" id="SM00490">
    <property type="entry name" value="HELICc"/>
    <property type="match status" value="1"/>
</dbReference>
<dbReference type="InterPro" id="IPR014001">
    <property type="entry name" value="Helicase_ATP-bd"/>
</dbReference>
<dbReference type="Gene3D" id="3.40.50.300">
    <property type="entry name" value="P-loop containing nucleotide triphosphate hydrolases"/>
    <property type="match status" value="2"/>
</dbReference>
<dbReference type="OrthoDB" id="10256233at2759"/>
<evidence type="ECO:0000313" key="11">
    <source>
        <dbReference type="Proteomes" id="UP000011087"/>
    </source>
</evidence>
<keyword evidence="6" id="KW-0067">ATP-binding</keyword>
<evidence type="ECO:0000256" key="6">
    <source>
        <dbReference type="ARBA" id="ARBA00022840"/>
    </source>
</evidence>
<reference evidence="11" key="2">
    <citation type="submission" date="2012-11" db="EMBL/GenBank/DDBJ databases">
        <authorList>
            <person name="Kuo A."/>
            <person name="Curtis B.A."/>
            <person name="Tanifuji G."/>
            <person name="Burki F."/>
            <person name="Gruber A."/>
            <person name="Irimia M."/>
            <person name="Maruyama S."/>
            <person name="Arias M.C."/>
            <person name="Ball S.G."/>
            <person name="Gile G.H."/>
            <person name="Hirakawa Y."/>
            <person name="Hopkins J.F."/>
            <person name="Rensing S.A."/>
            <person name="Schmutz J."/>
            <person name="Symeonidi A."/>
            <person name="Elias M."/>
            <person name="Eveleigh R.J."/>
            <person name="Herman E.K."/>
            <person name="Klute M.J."/>
            <person name="Nakayama T."/>
            <person name="Obornik M."/>
            <person name="Reyes-Prieto A."/>
            <person name="Armbrust E.V."/>
            <person name="Aves S.J."/>
            <person name="Beiko R.G."/>
            <person name="Coutinho P."/>
            <person name="Dacks J.B."/>
            <person name="Durnford D.G."/>
            <person name="Fast N.M."/>
            <person name="Green B.R."/>
            <person name="Grisdale C."/>
            <person name="Hempe F."/>
            <person name="Henrissat B."/>
            <person name="Hoppner M.P."/>
            <person name="Ishida K.-I."/>
            <person name="Kim E."/>
            <person name="Koreny L."/>
            <person name="Kroth P.G."/>
            <person name="Liu Y."/>
            <person name="Malik S.-B."/>
            <person name="Maier U.G."/>
            <person name="McRose D."/>
            <person name="Mock T."/>
            <person name="Neilson J.A."/>
            <person name="Onodera N.T."/>
            <person name="Poole A.M."/>
            <person name="Pritham E.J."/>
            <person name="Richards T.A."/>
            <person name="Rocap G."/>
            <person name="Roy S.W."/>
            <person name="Sarai C."/>
            <person name="Schaack S."/>
            <person name="Shirato S."/>
            <person name="Slamovits C.H."/>
            <person name="Spencer D.F."/>
            <person name="Suzuki S."/>
            <person name="Worden A.Z."/>
            <person name="Zauner S."/>
            <person name="Barry K."/>
            <person name="Bell C."/>
            <person name="Bharti A.K."/>
            <person name="Crow J.A."/>
            <person name="Grimwood J."/>
            <person name="Kramer R."/>
            <person name="Lindquist E."/>
            <person name="Lucas S."/>
            <person name="Salamov A."/>
            <person name="McFadden G.I."/>
            <person name="Lane C.E."/>
            <person name="Keeling P.J."/>
            <person name="Gray M.W."/>
            <person name="Grigoriev I.V."/>
            <person name="Archibald J.M."/>
        </authorList>
    </citation>
    <scope>NUCLEOTIDE SEQUENCE</scope>
    <source>
        <strain evidence="11">CCMP2712</strain>
    </source>
</reference>
<feature type="domain" description="Helicase ATP-binding" evidence="7">
    <location>
        <begin position="31"/>
        <end position="210"/>
    </location>
</feature>
<keyword evidence="4" id="KW-0378">Hydrolase</keyword>
<dbReference type="SMART" id="SM00487">
    <property type="entry name" value="DEXDc"/>
    <property type="match status" value="1"/>
</dbReference>
<dbReference type="InterPro" id="IPR011545">
    <property type="entry name" value="DEAD/DEAH_box_helicase_dom"/>
</dbReference>
<reference evidence="10" key="3">
    <citation type="submission" date="2016-03" db="UniProtKB">
        <authorList>
            <consortium name="EnsemblProtists"/>
        </authorList>
    </citation>
    <scope>IDENTIFICATION</scope>
</reference>
<evidence type="ECO:0000256" key="4">
    <source>
        <dbReference type="ARBA" id="ARBA00022801"/>
    </source>
</evidence>
<feature type="domain" description="Helicase C-terminal" evidence="8">
    <location>
        <begin position="237"/>
        <end position="385"/>
    </location>
</feature>
<dbReference type="GO" id="GO:0005524">
    <property type="term" value="F:ATP binding"/>
    <property type="evidence" value="ECO:0007669"/>
    <property type="project" value="UniProtKB-KW"/>
</dbReference>
<proteinExistence type="predicted"/>
<dbReference type="Pfam" id="PF00271">
    <property type="entry name" value="Helicase_C"/>
    <property type="match status" value="1"/>
</dbReference>
<dbReference type="InterPro" id="IPR027417">
    <property type="entry name" value="P-loop_NTPase"/>
</dbReference>
<dbReference type="AlphaFoldDB" id="L1JBQ8"/>
<dbReference type="RefSeq" id="XP_005832953.1">
    <property type="nucleotide sequence ID" value="XM_005832896.1"/>
</dbReference>
<dbReference type="GeneID" id="17302818"/>
<reference evidence="9 11" key="1">
    <citation type="journal article" date="2012" name="Nature">
        <title>Algal genomes reveal evolutionary mosaicism and the fate of nucleomorphs.</title>
        <authorList>
            <consortium name="DOE Joint Genome Institute"/>
            <person name="Curtis B.A."/>
            <person name="Tanifuji G."/>
            <person name="Burki F."/>
            <person name="Gruber A."/>
            <person name="Irimia M."/>
            <person name="Maruyama S."/>
            <person name="Arias M.C."/>
            <person name="Ball S.G."/>
            <person name="Gile G.H."/>
            <person name="Hirakawa Y."/>
            <person name="Hopkins J.F."/>
            <person name="Kuo A."/>
            <person name="Rensing S.A."/>
            <person name="Schmutz J."/>
            <person name="Symeonidi A."/>
            <person name="Elias M."/>
            <person name="Eveleigh R.J."/>
            <person name="Herman E.K."/>
            <person name="Klute M.J."/>
            <person name="Nakayama T."/>
            <person name="Obornik M."/>
            <person name="Reyes-Prieto A."/>
            <person name="Armbrust E.V."/>
            <person name="Aves S.J."/>
            <person name="Beiko R.G."/>
            <person name="Coutinho P."/>
            <person name="Dacks J.B."/>
            <person name="Durnford D.G."/>
            <person name="Fast N.M."/>
            <person name="Green B.R."/>
            <person name="Grisdale C.J."/>
            <person name="Hempel F."/>
            <person name="Henrissat B."/>
            <person name="Hoppner M.P."/>
            <person name="Ishida K."/>
            <person name="Kim E."/>
            <person name="Koreny L."/>
            <person name="Kroth P.G."/>
            <person name="Liu Y."/>
            <person name="Malik S.B."/>
            <person name="Maier U.G."/>
            <person name="McRose D."/>
            <person name="Mock T."/>
            <person name="Neilson J.A."/>
            <person name="Onodera N.T."/>
            <person name="Poole A.M."/>
            <person name="Pritham E.J."/>
            <person name="Richards T.A."/>
            <person name="Rocap G."/>
            <person name="Roy S.W."/>
            <person name="Sarai C."/>
            <person name="Schaack S."/>
            <person name="Shirato S."/>
            <person name="Slamovits C.H."/>
            <person name="Spencer D.F."/>
            <person name="Suzuki S."/>
            <person name="Worden A.Z."/>
            <person name="Zauner S."/>
            <person name="Barry K."/>
            <person name="Bell C."/>
            <person name="Bharti A.K."/>
            <person name="Crow J.A."/>
            <person name="Grimwood J."/>
            <person name="Kramer R."/>
            <person name="Lindquist E."/>
            <person name="Lucas S."/>
            <person name="Salamov A."/>
            <person name="McFadden G.I."/>
            <person name="Lane C.E."/>
            <person name="Keeling P.J."/>
            <person name="Gray M.W."/>
            <person name="Grigoriev I.V."/>
            <person name="Archibald J.M."/>
        </authorList>
    </citation>
    <scope>NUCLEOTIDE SEQUENCE</scope>
    <source>
        <strain evidence="9 11">CCMP2712</strain>
    </source>
</reference>
<dbReference type="GO" id="GO:0003723">
    <property type="term" value="F:RNA binding"/>
    <property type="evidence" value="ECO:0007669"/>
    <property type="project" value="TreeGrafter"/>
</dbReference>
<name>L1JBQ8_GUITC</name>